<accession>A0A2K9NVE5</accession>
<dbReference type="RefSeq" id="WP_102244782.1">
    <property type="nucleotide sequence ID" value="NZ_CP025704.1"/>
</dbReference>
<reference evidence="1 2" key="1">
    <citation type="submission" date="2018-01" db="EMBL/GenBank/DDBJ databases">
        <title>Complete genome sequence of Bacteriovorax stolpii DSM12778.</title>
        <authorList>
            <person name="Tang B."/>
            <person name="Chang J."/>
        </authorList>
    </citation>
    <scope>NUCLEOTIDE SEQUENCE [LARGE SCALE GENOMIC DNA]</scope>
    <source>
        <strain evidence="1 2">DSM 12778</strain>
    </source>
</reference>
<keyword evidence="2" id="KW-1185">Reference proteome</keyword>
<protein>
    <submittedName>
        <fullName evidence="1">Uncharacterized protein</fullName>
    </submittedName>
</protein>
<gene>
    <name evidence="1" type="ORF">C0V70_15535</name>
</gene>
<dbReference type="AlphaFoldDB" id="A0A2K9NVE5"/>
<name>A0A2K9NVE5_BACTC</name>
<dbReference type="EMBL" id="CP025704">
    <property type="protein sequence ID" value="AUN99491.1"/>
    <property type="molecule type" value="Genomic_DNA"/>
</dbReference>
<dbReference type="KEGG" id="bsto:C0V70_15535"/>
<proteinExistence type="predicted"/>
<dbReference type="Proteomes" id="UP000235584">
    <property type="component" value="Chromosome"/>
</dbReference>
<evidence type="ECO:0000313" key="2">
    <source>
        <dbReference type="Proteomes" id="UP000235584"/>
    </source>
</evidence>
<evidence type="ECO:0000313" key="1">
    <source>
        <dbReference type="EMBL" id="AUN99491.1"/>
    </source>
</evidence>
<organism evidence="1 2">
    <name type="scientific">Bacteriovorax stolpii</name>
    <name type="common">Bdellovibrio stolpii</name>
    <dbReference type="NCBI Taxonomy" id="960"/>
    <lineage>
        <taxon>Bacteria</taxon>
        <taxon>Pseudomonadati</taxon>
        <taxon>Bdellovibrionota</taxon>
        <taxon>Bacteriovoracia</taxon>
        <taxon>Bacteriovoracales</taxon>
        <taxon>Bacteriovoracaceae</taxon>
        <taxon>Bacteriovorax</taxon>
    </lineage>
</organism>
<sequence length="187" mass="21125">MKAVILMASLMSTSLMAKTIVKVPFTVEFKGKTYTAREINKNLKLQGEDKLLEEITVEDTLSSNREANKIYWAQSEKVDQIAQKLNLDMYLELGNPDGSCYIGKAAEAVGILSGLTDGPFSDQMGLWGWKYKKEVHLEEGYEESEQHLMERNKAWKNWKGNDESILIITHVSDDGDDMITNVVNVCK</sequence>